<sequence>MEEAKARIVRPLGPWEQFSSARHHLGVYRCVVVTVRYVIPHGLENTRAALVEALASVVGGQPMLQVGIVGQETNQPAFIHLPEIDLRDHFELRSQKYTTVEEYEAKLSETHGWLHDQLWPSIESKVPWKVLALQPESNGLFQTPVIDILFAYHHSLADGTGGKDFHQHLAAALNTQDRGDTLLEPRYILSFPDIAELPEAQEEAIPFTRSWPFVLKATWNHLAPSLLKPKPPTPWTGRPIDFALPYITRVYPLHFSPESLQTLIKASRDHSSSLTALLHAMALASLATRLDPKDAESFVSMTPINLRPWISPTVKEGLKTKMRSLVTGLDTPFPASVVGALRSPHADRDELIWQAAKETKRLLDQRVSTLPSDDVAGLLHLIPDFSEYFRGLDGKPRAATWEVSNIGVLRCADSNGGWEPTRGMFSIGAMVAGAGIALSVISIEKHGLTVTLSWQQDIVDEPLVMGIGTPLRDEIRYRAILALYKSEGKM</sequence>
<dbReference type="GO" id="GO:0008080">
    <property type="term" value="F:N-acetyltransferase activity"/>
    <property type="evidence" value="ECO:0007669"/>
    <property type="project" value="TreeGrafter"/>
</dbReference>
<proteinExistence type="predicted"/>
<gene>
    <name evidence="1" type="ORF">BN869_000007417_1</name>
</gene>
<name>A0A0B7K2E9_BIOOC</name>
<protein>
    <recommendedName>
        <fullName evidence="2">Condensation domain-containing protein</fullName>
    </recommendedName>
</protein>
<dbReference type="InterPro" id="IPR010828">
    <property type="entry name" value="Atf2/Sli1-like"/>
</dbReference>
<dbReference type="EMBL" id="CDPU01000023">
    <property type="protein sequence ID" value="CEO51359.1"/>
    <property type="molecule type" value="Genomic_DNA"/>
</dbReference>
<reference evidence="1" key="1">
    <citation type="submission" date="2015-01" db="EMBL/GenBank/DDBJ databases">
        <authorList>
            <person name="Durling Mikael"/>
        </authorList>
    </citation>
    <scope>NUCLEOTIDE SEQUENCE</scope>
</reference>
<dbReference type="PANTHER" id="PTHR28037:SF1">
    <property type="entry name" value="ALCOHOL O-ACETYLTRANSFERASE 1-RELATED"/>
    <property type="match status" value="1"/>
</dbReference>
<dbReference type="InterPro" id="IPR052058">
    <property type="entry name" value="Alcohol_O-acetyltransferase"/>
</dbReference>
<accession>A0A0B7K2E9</accession>
<evidence type="ECO:0000313" key="1">
    <source>
        <dbReference type="EMBL" id="CEO51359.1"/>
    </source>
</evidence>
<dbReference type="Pfam" id="PF07247">
    <property type="entry name" value="AATase"/>
    <property type="match status" value="1"/>
</dbReference>
<dbReference type="SUPFAM" id="SSF52777">
    <property type="entry name" value="CoA-dependent acyltransferases"/>
    <property type="match status" value="2"/>
</dbReference>
<organism evidence="1">
    <name type="scientific">Bionectria ochroleuca</name>
    <name type="common">Gliocladium roseum</name>
    <dbReference type="NCBI Taxonomy" id="29856"/>
    <lineage>
        <taxon>Eukaryota</taxon>
        <taxon>Fungi</taxon>
        <taxon>Dikarya</taxon>
        <taxon>Ascomycota</taxon>
        <taxon>Pezizomycotina</taxon>
        <taxon>Sordariomycetes</taxon>
        <taxon>Hypocreomycetidae</taxon>
        <taxon>Hypocreales</taxon>
        <taxon>Bionectriaceae</taxon>
        <taxon>Clonostachys</taxon>
    </lineage>
</organism>
<evidence type="ECO:0008006" key="2">
    <source>
        <dbReference type="Google" id="ProtNLM"/>
    </source>
</evidence>
<dbReference type="AlphaFoldDB" id="A0A0B7K2E9"/>
<dbReference type="PANTHER" id="PTHR28037">
    <property type="entry name" value="ALCOHOL O-ACETYLTRANSFERASE 1-RELATED"/>
    <property type="match status" value="1"/>
</dbReference>
<dbReference type="Gene3D" id="3.30.559.30">
    <property type="entry name" value="Nonribosomal peptide synthetase, condensation domain"/>
    <property type="match status" value="1"/>
</dbReference>